<sequence length="34" mass="3725">MDFRPYFIFASPFGMADCPLSIAIDVKGSDAGRE</sequence>
<proteinExistence type="predicted"/>
<gene>
    <name evidence="1" type="ordered locus">SM11_pD0144</name>
</gene>
<organism evidence="1 2">
    <name type="scientific">Sinorhizobium meliloti (strain SM11)</name>
    <dbReference type="NCBI Taxonomy" id="707241"/>
    <lineage>
        <taxon>Bacteria</taxon>
        <taxon>Pseudomonadati</taxon>
        <taxon>Pseudomonadota</taxon>
        <taxon>Alphaproteobacteria</taxon>
        <taxon>Hyphomicrobiales</taxon>
        <taxon>Rhizobiaceae</taxon>
        <taxon>Sinorhizobium/Ensifer group</taxon>
        <taxon>Sinorhizobium</taxon>
    </lineage>
</organism>
<protein>
    <submittedName>
        <fullName evidence="1">Uncharacterized protein</fullName>
    </submittedName>
</protein>
<dbReference type="AlphaFoldDB" id="F7XIN9"/>
<dbReference type="Proteomes" id="UP000009045">
    <property type="component" value="Plasmid pSmeSM11d"/>
</dbReference>
<geneLocation type="plasmid" evidence="1 2">
    <name>pSmeSM11d</name>
</geneLocation>
<accession>F7XIN9</accession>
<evidence type="ECO:0000313" key="2">
    <source>
        <dbReference type="Proteomes" id="UP000009045"/>
    </source>
</evidence>
<dbReference type="EMBL" id="CP001832">
    <property type="protein sequence ID" value="AEH82977.1"/>
    <property type="molecule type" value="Genomic_DNA"/>
</dbReference>
<dbReference type="HOGENOM" id="CLU_3376060_0_0_5"/>
<evidence type="ECO:0000313" key="1">
    <source>
        <dbReference type="EMBL" id="AEH82977.1"/>
    </source>
</evidence>
<name>F7XIN9_SINMM</name>
<reference evidence="1 2" key="1">
    <citation type="journal article" date="2011" name="J. Biotechnol.">
        <title>The complete genome sequence of the dominant Sinorhizobium meliloti field isolate SM11 extends the S. meliloti pan-genome.</title>
        <authorList>
            <person name="Schneiker-Bekel S."/>
            <person name="Wibberg D."/>
            <person name="Bekel T."/>
            <person name="Blom J."/>
            <person name="Linke B."/>
            <person name="Neuweger H."/>
            <person name="Stiens M."/>
            <person name="Vorholter F.J."/>
            <person name="Weidner S."/>
            <person name="Goesmann A."/>
            <person name="Puhler A."/>
            <person name="Schluter A."/>
        </authorList>
    </citation>
    <scope>NUCLEOTIDE SEQUENCE [LARGE SCALE GENOMIC DNA]</scope>
    <source>
        <strain evidence="1 2">SM11</strain>
        <plasmid evidence="2">pSmeSM11d</plasmid>
    </source>
</reference>
<keyword evidence="1" id="KW-0614">Plasmid</keyword>
<dbReference type="KEGG" id="smx:SM11_pD0144"/>